<evidence type="ECO:0000256" key="1">
    <source>
        <dbReference type="SAM" id="MobiDB-lite"/>
    </source>
</evidence>
<dbReference type="AlphaFoldDB" id="A0A448ZHN4"/>
<organism evidence="2 3">
    <name type="scientific">Pseudo-nitzschia multistriata</name>
    <dbReference type="NCBI Taxonomy" id="183589"/>
    <lineage>
        <taxon>Eukaryota</taxon>
        <taxon>Sar</taxon>
        <taxon>Stramenopiles</taxon>
        <taxon>Ochrophyta</taxon>
        <taxon>Bacillariophyta</taxon>
        <taxon>Bacillariophyceae</taxon>
        <taxon>Bacillariophycidae</taxon>
        <taxon>Bacillariales</taxon>
        <taxon>Bacillariaceae</taxon>
        <taxon>Pseudo-nitzschia</taxon>
    </lineage>
</organism>
<gene>
    <name evidence="2" type="ORF">PSNMU_V1.4_AUG-EV-PASAV3_0084810</name>
</gene>
<accession>A0A448ZHN4</accession>
<evidence type="ECO:0008006" key="4">
    <source>
        <dbReference type="Google" id="ProtNLM"/>
    </source>
</evidence>
<proteinExistence type="predicted"/>
<evidence type="ECO:0000313" key="2">
    <source>
        <dbReference type="EMBL" id="VEU41559.1"/>
    </source>
</evidence>
<keyword evidence="3" id="KW-1185">Reference proteome</keyword>
<sequence length="264" mass="27199">MAPTMAPTKAITKTPTKDPTPVPTIVPTATPTKARSTKTPTTTAPSANMISVKDTSTTSPSTNTPDISDSLTSNLDLVATDPCPGFADDCSRCVANPACSWCLETSVCFNANVEIEAAPVQNGDGSSIIARKFENQCFGTMTQLVSACPISSQNPSLGETEGGNYKATNLDADVDAEGNVGPDTNADDTLKGTHETTTSSSTAMNLDAANDENVDTDANARASFEGINETTDIAQSSSSSINTAGMLLASGVCCIATVLAMRHM</sequence>
<dbReference type="Proteomes" id="UP000291116">
    <property type="component" value="Unassembled WGS sequence"/>
</dbReference>
<protein>
    <recommendedName>
        <fullName evidence="4">PSI domain-containing protein</fullName>
    </recommendedName>
</protein>
<feature type="compositionally biased region" description="Polar residues" evidence="1">
    <location>
        <begin position="195"/>
        <end position="204"/>
    </location>
</feature>
<feature type="compositionally biased region" description="Low complexity" evidence="1">
    <location>
        <begin position="54"/>
        <end position="69"/>
    </location>
</feature>
<evidence type="ECO:0000313" key="3">
    <source>
        <dbReference type="Proteomes" id="UP000291116"/>
    </source>
</evidence>
<name>A0A448ZHN4_9STRA</name>
<feature type="compositionally biased region" description="Low complexity" evidence="1">
    <location>
        <begin position="25"/>
        <end position="47"/>
    </location>
</feature>
<feature type="compositionally biased region" description="Low complexity" evidence="1">
    <location>
        <begin position="1"/>
        <end position="17"/>
    </location>
</feature>
<feature type="region of interest" description="Disordered" evidence="1">
    <location>
        <begin position="1"/>
        <end position="69"/>
    </location>
</feature>
<reference evidence="2 3" key="1">
    <citation type="submission" date="2019-01" db="EMBL/GenBank/DDBJ databases">
        <authorList>
            <person name="Ferrante I. M."/>
        </authorList>
    </citation>
    <scope>NUCLEOTIDE SEQUENCE [LARGE SCALE GENOMIC DNA]</scope>
    <source>
        <strain evidence="2 3">B856</strain>
    </source>
</reference>
<feature type="region of interest" description="Disordered" evidence="1">
    <location>
        <begin position="174"/>
        <end position="208"/>
    </location>
</feature>
<dbReference type="EMBL" id="CAACVS010000363">
    <property type="protein sequence ID" value="VEU41559.1"/>
    <property type="molecule type" value="Genomic_DNA"/>
</dbReference>